<dbReference type="Pfam" id="PF00781">
    <property type="entry name" value="DAGK_cat"/>
    <property type="match status" value="1"/>
</dbReference>
<evidence type="ECO:0000313" key="4">
    <source>
        <dbReference type="Proteomes" id="UP000648075"/>
    </source>
</evidence>
<dbReference type="InterPro" id="IPR001206">
    <property type="entry name" value="Diacylglycerol_kinase_cat_dom"/>
</dbReference>
<dbReference type="Proteomes" id="UP000648075">
    <property type="component" value="Unassembled WGS sequence"/>
</dbReference>
<comment type="caution">
    <text evidence="3">The sequence shown here is derived from an EMBL/GenBank/DDBJ whole genome shotgun (WGS) entry which is preliminary data.</text>
</comment>
<sequence>MEGGVHGTIYEFEALPALGKQVAQESARRRRAANAGPAVALVGIIRNPRSHRNKGVPAEMEDCSNILTRTPKSREELHRELAGFAQRGIDYLVVDGGDGTVRDVLSCGAEIFDEAWPTLIVLPKGKTNALAVDLGLPTDWTLTDAMAAVRSGDTLTRRPLRIRRSDDTAMAIQGFIMGTGVYSHATQVGQEAHRRGAFNSLAVGVTVLWGIIQALFGGSRNPWRKATRTRLTDRQTRQDLPRSRRAARDERYLTIATTFERFPLGARPFGRDVAPGLKLALIDAPVRWVVALLPLVIFGIYGRLLKRAGLHRVHASEVEMDLDGTFVLDGESFPAGHYIIDEGPLLTFVVP</sequence>
<dbReference type="InterPro" id="IPR017438">
    <property type="entry name" value="ATP-NAD_kinase_N"/>
</dbReference>
<keyword evidence="4" id="KW-1185">Reference proteome</keyword>
<feature type="transmembrane region" description="Helical" evidence="1">
    <location>
        <begin position="286"/>
        <end position="304"/>
    </location>
</feature>
<evidence type="ECO:0000313" key="3">
    <source>
        <dbReference type="EMBL" id="GGY99210.1"/>
    </source>
</evidence>
<organism evidence="3 4">
    <name type="scientific">Novosphingobium colocasiae</name>
    <dbReference type="NCBI Taxonomy" id="1256513"/>
    <lineage>
        <taxon>Bacteria</taxon>
        <taxon>Pseudomonadati</taxon>
        <taxon>Pseudomonadota</taxon>
        <taxon>Alphaproteobacteria</taxon>
        <taxon>Sphingomonadales</taxon>
        <taxon>Sphingomonadaceae</taxon>
        <taxon>Novosphingobium</taxon>
    </lineage>
</organism>
<feature type="transmembrane region" description="Helical" evidence="1">
    <location>
        <begin position="197"/>
        <end position="216"/>
    </location>
</feature>
<dbReference type="AlphaFoldDB" id="A0A918UEW4"/>
<feature type="domain" description="DAGKc" evidence="2">
    <location>
        <begin position="66"/>
        <end position="168"/>
    </location>
</feature>
<accession>A0A918UEW4</accession>
<reference evidence="3" key="1">
    <citation type="journal article" date="2014" name="Int. J. Syst. Evol. Microbiol.">
        <title>Complete genome sequence of Corynebacterium casei LMG S-19264T (=DSM 44701T), isolated from a smear-ripened cheese.</title>
        <authorList>
            <consortium name="US DOE Joint Genome Institute (JGI-PGF)"/>
            <person name="Walter F."/>
            <person name="Albersmeier A."/>
            <person name="Kalinowski J."/>
            <person name="Ruckert C."/>
        </authorList>
    </citation>
    <scope>NUCLEOTIDE SEQUENCE</scope>
    <source>
        <strain evidence="3">KCTC 32255</strain>
    </source>
</reference>
<protein>
    <submittedName>
        <fullName evidence="3">Diacylglycerol kinase</fullName>
    </submittedName>
</protein>
<dbReference type="InterPro" id="IPR016064">
    <property type="entry name" value="NAD/diacylglycerol_kinase_sf"/>
</dbReference>
<gene>
    <name evidence="3" type="ORF">GCM10011614_12650</name>
</gene>
<evidence type="ECO:0000259" key="2">
    <source>
        <dbReference type="PROSITE" id="PS50146"/>
    </source>
</evidence>
<keyword evidence="1" id="KW-0472">Membrane</keyword>
<dbReference type="Gene3D" id="3.40.50.10330">
    <property type="entry name" value="Probable inorganic polyphosphate/atp-NAD kinase, domain 1"/>
    <property type="match status" value="1"/>
</dbReference>
<dbReference type="GO" id="GO:0016301">
    <property type="term" value="F:kinase activity"/>
    <property type="evidence" value="ECO:0007669"/>
    <property type="project" value="UniProtKB-KW"/>
</dbReference>
<proteinExistence type="predicted"/>
<keyword evidence="1" id="KW-1133">Transmembrane helix</keyword>
<name>A0A918UEW4_9SPHN</name>
<dbReference type="PROSITE" id="PS50146">
    <property type="entry name" value="DAGK"/>
    <property type="match status" value="1"/>
</dbReference>
<keyword evidence="3" id="KW-0808">Transferase</keyword>
<reference evidence="3" key="2">
    <citation type="submission" date="2020-09" db="EMBL/GenBank/DDBJ databases">
        <authorList>
            <person name="Sun Q."/>
            <person name="Kim S."/>
        </authorList>
    </citation>
    <scope>NUCLEOTIDE SEQUENCE</scope>
    <source>
        <strain evidence="3">KCTC 32255</strain>
    </source>
</reference>
<dbReference type="EMBL" id="BMZA01000003">
    <property type="protein sequence ID" value="GGY99210.1"/>
    <property type="molecule type" value="Genomic_DNA"/>
</dbReference>
<keyword evidence="1" id="KW-0812">Transmembrane</keyword>
<dbReference type="SUPFAM" id="SSF111331">
    <property type="entry name" value="NAD kinase/diacylglycerol kinase-like"/>
    <property type="match status" value="1"/>
</dbReference>
<evidence type="ECO:0000256" key="1">
    <source>
        <dbReference type="SAM" id="Phobius"/>
    </source>
</evidence>
<keyword evidence="3" id="KW-0418">Kinase</keyword>